<feature type="compositionally biased region" description="Basic and acidic residues" evidence="1">
    <location>
        <begin position="116"/>
        <end position="125"/>
    </location>
</feature>
<protein>
    <submittedName>
        <fullName evidence="2">Uncharacterized protein</fullName>
    </submittedName>
</protein>
<name>A0A5D3CT92_CUCMM</name>
<sequence>MRESSPARDCGVWMNVGRRCSSEATATRVGGTVAERAETDIEHCEWGAAIAACVGDKNQQIRTDHLKGTRDISDGQECGGLAVTNKAELSLKQCWLWIQNGGRQTDESGTTTSVVGDEHITSEWI</sequence>
<organism evidence="2 3">
    <name type="scientific">Cucumis melo var. makuwa</name>
    <name type="common">Oriental melon</name>
    <dbReference type="NCBI Taxonomy" id="1194695"/>
    <lineage>
        <taxon>Eukaryota</taxon>
        <taxon>Viridiplantae</taxon>
        <taxon>Streptophyta</taxon>
        <taxon>Embryophyta</taxon>
        <taxon>Tracheophyta</taxon>
        <taxon>Spermatophyta</taxon>
        <taxon>Magnoliopsida</taxon>
        <taxon>eudicotyledons</taxon>
        <taxon>Gunneridae</taxon>
        <taxon>Pentapetalae</taxon>
        <taxon>rosids</taxon>
        <taxon>fabids</taxon>
        <taxon>Cucurbitales</taxon>
        <taxon>Cucurbitaceae</taxon>
        <taxon>Benincaseae</taxon>
        <taxon>Cucumis</taxon>
    </lineage>
</organism>
<comment type="caution">
    <text evidence="2">The sequence shown here is derived from an EMBL/GenBank/DDBJ whole genome shotgun (WGS) entry which is preliminary data.</text>
</comment>
<dbReference type="AlphaFoldDB" id="A0A5D3CT92"/>
<evidence type="ECO:0000256" key="1">
    <source>
        <dbReference type="SAM" id="MobiDB-lite"/>
    </source>
</evidence>
<accession>A0A5D3CT92</accession>
<evidence type="ECO:0000313" key="2">
    <source>
        <dbReference type="EMBL" id="TYK13666.1"/>
    </source>
</evidence>
<evidence type="ECO:0000313" key="3">
    <source>
        <dbReference type="Proteomes" id="UP000321947"/>
    </source>
</evidence>
<reference evidence="2 3" key="1">
    <citation type="submission" date="2019-08" db="EMBL/GenBank/DDBJ databases">
        <title>Draft genome sequences of two oriental melons (Cucumis melo L. var makuwa).</title>
        <authorList>
            <person name="Kwon S.-Y."/>
        </authorList>
    </citation>
    <scope>NUCLEOTIDE SEQUENCE [LARGE SCALE GENOMIC DNA]</scope>
    <source>
        <strain evidence="3">cv. Chang Bougi</strain>
        <tissue evidence="2">Leaf</tissue>
    </source>
</reference>
<feature type="region of interest" description="Disordered" evidence="1">
    <location>
        <begin position="106"/>
        <end position="125"/>
    </location>
</feature>
<dbReference type="Proteomes" id="UP000321947">
    <property type="component" value="Unassembled WGS sequence"/>
</dbReference>
<gene>
    <name evidence="2" type="ORF">E5676_scaffold299G001840</name>
</gene>
<dbReference type="EMBL" id="SSTD01009863">
    <property type="protein sequence ID" value="TYK13666.1"/>
    <property type="molecule type" value="Genomic_DNA"/>
</dbReference>
<proteinExistence type="predicted"/>